<evidence type="ECO:0000313" key="4">
    <source>
        <dbReference type="Proteomes" id="UP000476332"/>
    </source>
</evidence>
<keyword evidence="4" id="KW-1185">Reference proteome</keyword>
<name>A0A6L9MNV3_9HYPH</name>
<dbReference type="AlphaFoldDB" id="A0A6L9MNV3"/>
<accession>A0A6L9MNV3</accession>
<organism evidence="3 4">
    <name type="scientific">Aurantimonas aggregata</name>
    <dbReference type="NCBI Taxonomy" id="2047720"/>
    <lineage>
        <taxon>Bacteria</taxon>
        <taxon>Pseudomonadati</taxon>
        <taxon>Pseudomonadota</taxon>
        <taxon>Alphaproteobacteria</taxon>
        <taxon>Hyphomicrobiales</taxon>
        <taxon>Aurantimonadaceae</taxon>
        <taxon>Aurantimonas</taxon>
    </lineage>
</organism>
<evidence type="ECO:0000256" key="2">
    <source>
        <dbReference type="SAM" id="SignalP"/>
    </source>
</evidence>
<feature type="compositionally biased region" description="Acidic residues" evidence="1">
    <location>
        <begin position="77"/>
        <end position="97"/>
    </location>
</feature>
<comment type="caution">
    <text evidence="3">The sequence shown here is derived from an EMBL/GenBank/DDBJ whole genome shotgun (WGS) entry which is preliminary data.</text>
</comment>
<gene>
    <name evidence="3" type="ORF">GTW51_22455</name>
</gene>
<keyword evidence="2" id="KW-0732">Signal</keyword>
<protein>
    <submittedName>
        <fullName evidence="3">Uncharacterized protein</fullName>
    </submittedName>
</protein>
<evidence type="ECO:0000313" key="3">
    <source>
        <dbReference type="EMBL" id="NDV89415.1"/>
    </source>
</evidence>
<sequence length="134" mass="13861">MQRIKLFTAAAAAILLAGPAQAYQCAERIDDLERLLDAAASQAISASSGGQAVAGAREAQAMAESDEASEDPVPFQDEPEETEAVEEAEAAGDGGEEVIEARTALQGARELAKSGDEDACLKAVDDVILSLIQD</sequence>
<feature type="signal peptide" evidence="2">
    <location>
        <begin position="1"/>
        <end position="22"/>
    </location>
</feature>
<dbReference type="EMBL" id="JAAAMJ010000044">
    <property type="protein sequence ID" value="NDV89415.1"/>
    <property type="molecule type" value="Genomic_DNA"/>
</dbReference>
<proteinExistence type="predicted"/>
<feature type="compositionally biased region" description="Low complexity" evidence="1">
    <location>
        <begin position="47"/>
        <end position="56"/>
    </location>
</feature>
<dbReference type="Proteomes" id="UP000476332">
    <property type="component" value="Unassembled WGS sequence"/>
</dbReference>
<feature type="chain" id="PRO_5027051067" evidence="2">
    <location>
        <begin position="23"/>
        <end position="134"/>
    </location>
</feature>
<reference evidence="3 4" key="1">
    <citation type="submission" date="2020-01" db="EMBL/GenBank/DDBJ databases">
        <title>Genomes of bacteria type strains.</title>
        <authorList>
            <person name="Chen J."/>
            <person name="Zhu S."/>
            <person name="Chen J."/>
        </authorList>
    </citation>
    <scope>NUCLEOTIDE SEQUENCE [LARGE SCALE GENOMIC DNA]</scope>
    <source>
        <strain evidence="3 4">KCTC 52919</strain>
    </source>
</reference>
<dbReference type="RefSeq" id="WP_163046260.1">
    <property type="nucleotide sequence ID" value="NZ_JAAAMJ010000044.1"/>
</dbReference>
<feature type="region of interest" description="Disordered" evidence="1">
    <location>
        <begin position="47"/>
        <end position="97"/>
    </location>
</feature>
<evidence type="ECO:0000256" key="1">
    <source>
        <dbReference type="SAM" id="MobiDB-lite"/>
    </source>
</evidence>